<feature type="domain" description="CRAL-TRIO" evidence="8">
    <location>
        <begin position="212"/>
        <end position="379"/>
    </location>
</feature>
<evidence type="ECO:0000256" key="3">
    <source>
        <dbReference type="ARBA" id="ARBA00022912"/>
    </source>
</evidence>
<evidence type="ECO:0000259" key="7">
    <source>
        <dbReference type="PROSITE" id="PS50056"/>
    </source>
</evidence>
<dbReference type="PANTHER" id="PTHR19134:SF534">
    <property type="entry name" value="LD27988P"/>
    <property type="match status" value="1"/>
</dbReference>
<evidence type="ECO:0000256" key="1">
    <source>
        <dbReference type="ARBA" id="ARBA00013064"/>
    </source>
</evidence>
<dbReference type="InterPro" id="IPR000242">
    <property type="entry name" value="PTP_cat"/>
</dbReference>
<protein>
    <recommendedName>
        <fullName evidence="1">protein-tyrosine-phosphatase</fullName>
        <ecNumber evidence="1">3.1.3.48</ecNumber>
    </recommendedName>
</protein>
<feature type="domain" description="Tyrosine-protein phosphatase" evidence="6">
    <location>
        <begin position="578"/>
        <end position="838"/>
    </location>
</feature>
<dbReference type="CDD" id="cd00170">
    <property type="entry name" value="SEC14"/>
    <property type="match status" value="1"/>
</dbReference>
<dbReference type="InterPro" id="IPR050348">
    <property type="entry name" value="Protein-Tyr_Phosphatase"/>
</dbReference>
<feature type="compositionally biased region" description="Basic and acidic residues" evidence="5">
    <location>
        <begin position="871"/>
        <end position="882"/>
    </location>
</feature>
<comment type="caution">
    <text evidence="9">The sequence shown here is derived from an EMBL/GenBank/DDBJ whole genome shotgun (WGS) entry which is preliminary data.</text>
</comment>
<feature type="compositionally biased region" description="Basic residues" evidence="5">
    <location>
        <begin position="883"/>
        <end position="893"/>
    </location>
</feature>
<dbReference type="Proteomes" id="UP000663870">
    <property type="component" value="Unassembled WGS sequence"/>
</dbReference>
<evidence type="ECO:0000256" key="2">
    <source>
        <dbReference type="ARBA" id="ARBA00022801"/>
    </source>
</evidence>
<evidence type="ECO:0000259" key="6">
    <source>
        <dbReference type="PROSITE" id="PS50055"/>
    </source>
</evidence>
<dbReference type="PROSITE" id="PS50056">
    <property type="entry name" value="TYR_PHOSPHATASE_2"/>
    <property type="match status" value="1"/>
</dbReference>
<sequence>MTTDVLDEHRFTSQCSLYEPTNRRLSTDTKHYSTARSTRTLFERRSISRPLNISHLKSSVSTSVPSNPTNTNSVQNRHSTSNDFLSLIRSVAMRPFKTSSLVNTVTEGQTNNAIGGNHIHDKPLVSLLKYRPLSDNISDRTLYTQSTRETGNFLKRMGWPVNSTTDEARMKWKIAMKFLIPMKFDVNRAINLYRTYENVRKAENLDRIWINNPHLIREIQSNKFFTLRQLPNQPLNVYFTAAHLIDITSTNSLSQQDRELISLQALICQLDVATENMEVQNTGLNFIYDMQNCSASQFDMNLSRKILKLLQGNYPAMVKNIFIISAPKWFKIAYKVMMYTSDQMRDVLITHYNYSLDDIPISLGGSLDPTLNGNNRYQTCLSTVTNSQSICHSYYSLDYQPKTTTSNILFFNTDHHHHHHHQNQDTASTLSSTITTTSPKSLVAIVALRRNHESSSSSSSQIRVRKRESSSSSDTDKRLRSNENSIEEESPIIKPLTYIPQEISIDQSQSKKSSILNENPFSSLINHQEHVGSSTKINMSESGNREHGILKRDIKRTTNHSYKPLNAIEFLAKTQAEIRQEFRKLPNPPAKDTHAAKEERNLDKSRYRDVLPGESTRVKLQPDDDDEINDFINANYVTGHNNQEKAYIFTQGPLQTTVKDFWRMVWQENITIIVMTTNIRESGTMKCFPYWPMQSKEIINTGLYQIQNERSENFESFIITTLLLRKKNHPEIRIIYHAHYLKWPDHGIPSNTKDALLFLDKVEYYRQITTTKGPILLHCSAGIGRTGTFCAIDIGIKRYLEKKMIDIPSTVLKMRTERAGSVQTEDQYLFAHLALMDYIKQNLALQERINETPKSSEIDLIDKSNEIKIKDDNSSNELDDHKRKTSRSKSNRKKSNDFEHIHTPPIINSSKFTNLLEPTSYRGKTLSDSSVSAVQYLIPSTTIIQSETNRQRSITENILSTPNMTGNVHHKKARK</sequence>
<dbReference type="Gene3D" id="3.40.525.10">
    <property type="entry name" value="CRAL-TRIO lipid binding domain"/>
    <property type="match status" value="1"/>
</dbReference>
<gene>
    <name evidence="9" type="ORF">JXQ802_LOCUS15302</name>
</gene>
<dbReference type="SMART" id="SM00194">
    <property type="entry name" value="PTPc"/>
    <property type="match status" value="1"/>
</dbReference>
<feature type="compositionally biased region" description="Low complexity" evidence="5">
    <location>
        <begin position="58"/>
        <end position="74"/>
    </location>
</feature>
<accession>A0A814IGX3</accession>
<dbReference type="PROSITE" id="PS50191">
    <property type="entry name" value="CRAL_TRIO"/>
    <property type="match status" value="1"/>
</dbReference>
<dbReference type="PROSITE" id="PS00383">
    <property type="entry name" value="TYR_PHOSPHATASE_1"/>
    <property type="match status" value="1"/>
</dbReference>
<dbReference type="InterPro" id="IPR003595">
    <property type="entry name" value="Tyr_Pase_cat"/>
</dbReference>
<feature type="region of interest" description="Disordered" evidence="5">
    <location>
        <begin position="585"/>
        <end position="604"/>
    </location>
</feature>
<evidence type="ECO:0000313" key="9">
    <source>
        <dbReference type="EMBL" id="CAF1023789.1"/>
    </source>
</evidence>
<keyword evidence="10" id="KW-1185">Reference proteome</keyword>
<feature type="region of interest" description="Disordered" evidence="5">
    <location>
        <begin position="871"/>
        <end position="905"/>
    </location>
</feature>
<comment type="catalytic activity">
    <reaction evidence="4">
        <text>O-phospho-L-tyrosyl-[protein] + H2O = L-tyrosyl-[protein] + phosphate</text>
        <dbReference type="Rhea" id="RHEA:10684"/>
        <dbReference type="Rhea" id="RHEA-COMP:10136"/>
        <dbReference type="Rhea" id="RHEA-COMP:20101"/>
        <dbReference type="ChEBI" id="CHEBI:15377"/>
        <dbReference type="ChEBI" id="CHEBI:43474"/>
        <dbReference type="ChEBI" id="CHEBI:46858"/>
        <dbReference type="ChEBI" id="CHEBI:61978"/>
        <dbReference type="EC" id="3.1.3.48"/>
    </reaction>
</comment>
<feature type="compositionally biased region" description="Basic and acidic residues" evidence="5">
    <location>
        <begin position="591"/>
        <end position="604"/>
    </location>
</feature>
<proteinExistence type="predicted"/>
<organism evidence="9 10">
    <name type="scientific">Rotaria sordida</name>
    <dbReference type="NCBI Taxonomy" id="392033"/>
    <lineage>
        <taxon>Eukaryota</taxon>
        <taxon>Metazoa</taxon>
        <taxon>Spiralia</taxon>
        <taxon>Gnathifera</taxon>
        <taxon>Rotifera</taxon>
        <taxon>Eurotatoria</taxon>
        <taxon>Bdelloidea</taxon>
        <taxon>Philodinida</taxon>
        <taxon>Philodinidae</taxon>
        <taxon>Rotaria</taxon>
    </lineage>
</organism>
<keyword evidence="3" id="KW-0904">Protein phosphatase</keyword>
<dbReference type="PRINTS" id="PR00700">
    <property type="entry name" value="PRTYPHPHTASE"/>
</dbReference>
<evidence type="ECO:0000256" key="4">
    <source>
        <dbReference type="ARBA" id="ARBA00051722"/>
    </source>
</evidence>
<dbReference type="SUPFAM" id="SSF52799">
    <property type="entry name" value="(Phosphotyrosine protein) phosphatases II"/>
    <property type="match status" value="1"/>
</dbReference>
<dbReference type="InterPro" id="IPR036865">
    <property type="entry name" value="CRAL-TRIO_dom_sf"/>
</dbReference>
<dbReference type="PROSITE" id="PS50055">
    <property type="entry name" value="TYR_PHOSPHATASE_PTP"/>
    <property type="match status" value="1"/>
</dbReference>
<dbReference type="EMBL" id="CAJNOL010000354">
    <property type="protein sequence ID" value="CAF1023789.1"/>
    <property type="molecule type" value="Genomic_DNA"/>
</dbReference>
<dbReference type="Pfam" id="PF00102">
    <property type="entry name" value="Y_phosphatase"/>
    <property type="match status" value="1"/>
</dbReference>
<dbReference type="PANTHER" id="PTHR19134">
    <property type="entry name" value="RECEPTOR-TYPE TYROSINE-PROTEIN PHOSPHATASE"/>
    <property type="match status" value="1"/>
</dbReference>
<dbReference type="AlphaFoldDB" id="A0A814IGX3"/>
<dbReference type="InterPro" id="IPR001251">
    <property type="entry name" value="CRAL-TRIO_dom"/>
</dbReference>
<dbReference type="SUPFAM" id="SSF52087">
    <property type="entry name" value="CRAL/TRIO domain"/>
    <property type="match status" value="1"/>
</dbReference>
<dbReference type="InterPro" id="IPR000387">
    <property type="entry name" value="Tyr_Pase_dom"/>
</dbReference>
<feature type="region of interest" description="Disordered" evidence="5">
    <location>
        <begin position="58"/>
        <end position="78"/>
    </location>
</feature>
<evidence type="ECO:0000256" key="5">
    <source>
        <dbReference type="SAM" id="MobiDB-lite"/>
    </source>
</evidence>
<keyword evidence="2" id="KW-0378">Hydrolase</keyword>
<reference evidence="9" key="1">
    <citation type="submission" date="2021-02" db="EMBL/GenBank/DDBJ databases">
        <authorList>
            <person name="Nowell W R."/>
        </authorList>
    </citation>
    <scope>NUCLEOTIDE SEQUENCE</scope>
</reference>
<evidence type="ECO:0000259" key="8">
    <source>
        <dbReference type="PROSITE" id="PS50191"/>
    </source>
</evidence>
<dbReference type="GO" id="GO:0004725">
    <property type="term" value="F:protein tyrosine phosphatase activity"/>
    <property type="evidence" value="ECO:0007669"/>
    <property type="project" value="UniProtKB-EC"/>
</dbReference>
<name>A0A814IGX3_9BILA</name>
<dbReference type="InterPro" id="IPR016130">
    <property type="entry name" value="Tyr_Pase_AS"/>
</dbReference>
<feature type="domain" description="Tyrosine specific protein phosphatases" evidence="7">
    <location>
        <begin position="756"/>
        <end position="829"/>
    </location>
</feature>
<dbReference type="SMART" id="SM00516">
    <property type="entry name" value="SEC14"/>
    <property type="match status" value="1"/>
</dbReference>
<dbReference type="SMART" id="SM00404">
    <property type="entry name" value="PTPc_motif"/>
    <property type="match status" value="1"/>
</dbReference>
<dbReference type="InterPro" id="IPR029021">
    <property type="entry name" value="Prot-tyrosine_phosphatase-like"/>
</dbReference>
<dbReference type="Pfam" id="PF00650">
    <property type="entry name" value="CRAL_TRIO"/>
    <property type="match status" value="1"/>
</dbReference>
<evidence type="ECO:0000313" key="10">
    <source>
        <dbReference type="Proteomes" id="UP000663870"/>
    </source>
</evidence>
<dbReference type="EC" id="3.1.3.48" evidence="1"/>
<dbReference type="Gene3D" id="3.90.190.10">
    <property type="entry name" value="Protein tyrosine phosphatase superfamily"/>
    <property type="match status" value="1"/>
</dbReference>
<feature type="region of interest" description="Disordered" evidence="5">
    <location>
        <begin position="453"/>
        <end position="488"/>
    </location>
</feature>
<dbReference type="FunFam" id="3.90.190.10:FF:000102">
    <property type="entry name" value="Receptor-type tyrosine-protein phosphatase"/>
    <property type="match status" value="1"/>
</dbReference>